<dbReference type="AlphaFoldDB" id="A0A6A6QNL2"/>
<dbReference type="InterPro" id="IPR000683">
    <property type="entry name" value="Gfo/Idh/MocA-like_OxRdtase_N"/>
</dbReference>
<evidence type="ECO:0000313" key="8">
    <source>
        <dbReference type="EMBL" id="KAF2493333.1"/>
    </source>
</evidence>
<dbReference type="OrthoDB" id="2129491at2759"/>
<feature type="domain" description="Cytidyltransferase-like" evidence="7">
    <location>
        <begin position="31"/>
        <end position="153"/>
    </location>
</feature>
<organism evidence="8 9">
    <name type="scientific">Lophium mytilinum</name>
    <dbReference type="NCBI Taxonomy" id="390894"/>
    <lineage>
        <taxon>Eukaryota</taxon>
        <taxon>Fungi</taxon>
        <taxon>Dikarya</taxon>
        <taxon>Ascomycota</taxon>
        <taxon>Pezizomycotina</taxon>
        <taxon>Dothideomycetes</taxon>
        <taxon>Pleosporomycetidae</taxon>
        <taxon>Mytilinidiales</taxon>
        <taxon>Mytilinidiaceae</taxon>
        <taxon>Lophium</taxon>
    </lineage>
</organism>
<dbReference type="GO" id="GO:0000166">
    <property type="term" value="F:nucleotide binding"/>
    <property type="evidence" value="ECO:0007669"/>
    <property type="project" value="InterPro"/>
</dbReference>
<dbReference type="EMBL" id="MU004192">
    <property type="protein sequence ID" value="KAF2493333.1"/>
    <property type="molecule type" value="Genomic_DNA"/>
</dbReference>
<dbReference type="InterPro" id="IPR036291">
    <property type="entry name" value="NAD(P)-bd_dom_sf"/>
</dbReference>
<proteinExistence type="inferred from homology"/>
<dbReference type="Gene3D" id="3.40.50.620">
    <property type="entry name" value="HUPs"/>
    <property type="match status" value="1"/>
</dbReference>
<protein>
    <recommendedName>
        <fullName evidence="3">D-xylose 1-dehydrogenase (NADP(+), D-xylono-1,5-lactone-forming)</fullName>
        <ecNumber evidence="3">1.1.1.179</ecNumber>
    </recommendedName>
    <alternativeName>
        <fullName evidence="4">D-xylose-NADP dehydrogenase</fullName>
    </alternativeName>
</protein>
<dbReference type="PANTHER" id="PTHR22604:SF105">
    <property type="entry name" value="TRANS-1,2-DIHYDROBENZENE-1,2-DIOL DEHYDROGENASE"/>
    <property type="match status" value="1"/>
</dbReference>
<dbReference type="Pfam" id="PF01467">
    <property type="entry name" value="CTP_transf_like"/>
    <property type="match status" value="1"/>
</dbReference>
<dbReference type="Gene3D" id="3.40.50.720">
    <property type="entry name" value="NAD(P)-binding Rossmann-like Domain"/>
    <property type="match status" value="1"/>
</dbReference>
<evidence type="ECO:0000259" key="7">
    <source>
        <dbReference type="Pfam" id="PF01467"/>
    </source>
</evidence>
<name>A0A6A6QNL2_9PEZI</name>
<evidence type="ECO:0000256" key="1">
    <source>
        <dbReference type="ARBA" id="ARBA00010928"/>
    </source>
</evidence>
<evidence type="ECO:0000256" key="2">
    <source>
        <dbReference type="ARBA" id="ARBA00023002"/>
    </source>
</evidence>
<sequence length="479" mass="52517">MASEMTENLAYTSYISKMLSPRQRPPGRRVITYGTFDLLHEAHLDQLRRARALGTYLIVAVLTDIFDAGRGKRFLAQDVVQRIENVRQTKLADLVVLEECDDKINNVLRYNIDVVAVFDSWEGPEAYVENLRRYCEVAFIPEEVANVSSTALRSVVSMGAVGTDSAVRDLVAGAAATAGVEIVALRTESQDLIDLVADGKDIRVCKTLEQLYESTEAVYLSSELPLRTINIRHALQARKHVLCASPLSLSRAEAEGCFELAAAKGVVLLESIPSAFTPAIERMTAIAQNGKIGRVLSIAVNLSAPLLEETSQRCCTSVSDGGQLCVGLVGEALLPIVRILYGRSVLNVFSETLSSGSNEDPSHLYKLTVSYDNATATVTIGHGVIIPETLTVIGSEGYLTMPAPWRETSRFHLQFKDINFEEASDEQDFHFATRRGGYRFDLAEFATVIKLGRPQSHMATNANHIQIATLIEQALACHQ</sequence>
<keyword evidence="2" id="KW-0560">Oxidoreductase</keyword>
<dbReference type="GO" id="GO:0047837">
    <property type="term" value="F:D-xylose 1-dehydrogenase (NADP+) activity"/>
    <property type="evidence" value="ECO:0007669"/>
    <property type="project" value="UniProtKB-EC"/>
</dbReference>
<dbReference type="SUPFAM" id="SSF51735">
    <property type="entry name" value="NAD(P)-binding Rossmann-fold domains"/>
    <property type="match status" value="1"/>
</dbReference>
<evidence type="ECO:0000259" key="6">
    <source>
        <dbReference type="Pfam" id="PF01408"/>
    </source>
</evidence>
<dbReference type="InterPro" id="IPR014729">
    <property type="entry name" value="Rossmann-like_a/b/a_fold"/>
</dbReference>
<evidence type="ECO:0000256" key="5">
    <source>
        <dbReference type="ARBA" id="ARBA00049233"/>
    </source>
</evidence>
<comment type="catalytic activity">
    <reaction evidence="5">
        <text>D-xylose + NADP(+) = D-xylono-1,5-lactone + NADPH + H(+)</text>
        <dbReference type="Rhea" id="RHEA:22000"/>
        <dbReference type="ChEBI" id="CHEBI:15378"/>
        <dbReference type="ChEBI" id="CHEBI:15867"/>
        <dbReference type="ChEBI" id="CHEBI:53455"/>
        <dbReference type="ChEBI" id="CHEBI:57783"/>
        <dbReference type="ChEBI" id="CHEBI:58349"/>
        <dbReference type="EC" id="1.1.1.179"/>
    </reaction>
</comment>
<accession>A0A6A6QNL2</accession>
<evidence type="ECO:0000256" key="4">
    <source>
        <dbReference type="ARBA" id="ARBA00042988"/>
    </source>
</evidence>
<gene>
    <name evidence="8" type="ORF">BU16DRAFT_528643</name>
</gene>
<dbReference type="SUPFAM" id="SSF52374">
    <property type="entry name" value="Nucleotidylyl transferase"/>
    <property type="match status" value="1"/>
</dbReference>
<dbReference type="InterPro" id="IPR004821">
    <property type="entry name" value="Cyt_trans-like"/>
</dbReference>
<comment type="similarity">
    <text evidence="1">Belongs to the Gfo/Idh/MocA family.</text>
</comment>
<dbReference type="NCBIfam" id="TIGR00125">
    <property type="entry name" value="cyt_tran_rel"/>
    <property type="match status" value="1"/>
</dbReference>
<feature type="domain" description="Gfo/Idh/MocA-like oxidoreductase N-terminal" evidence="6">
    <location>
        <begin position="161"/>
        <end position="268"/>
    </location>
</feature>
<dbReference type="InterPro" id="IPR050984">
    <property type="entry name" value="Gfo/Idh/MocA_domain"/>
</dbReference>
<dbReference type="SUPFAM" id="SSF55347">
    <property type="entry name" value="Glyceraldehyde-3-phosphate dehydrogenase-like, C-terminal domain"/>
    <property type="match status" value="1"/>
</dbReference>
<evidence type="ECO:0000256" key="3">
    <source>
        <dbReference type="ARBA" id="ARBA00038984"/>
    </source>
</evidence>
<dbReference type="Gene3D" id="3.30.360.10">
    <property type="entry name" value="Dihydrodipicolinate Reductase, domain 2"/>
    <property type="match status" value="1"/>
</dbReference>
<dbReference type="Proteomes" id="UP000799750">
    <property type="component" value="Unassembled WGS sequence"/>
</dbReference>
<evidence type="ECO:0000313" key="9">
    <source>
        <dbReference type="Proteomes" id="UP000799750"/>
    </source>
</evidence>
<dbReference type="Pfam" id="PF01408">
    <property type="entry name" value="GFO_IDH_MocA"/>
    <property type="match status" value="1"/>
</dbReference>
<keyword evidence="9" id="KW-1185">Reference proteome</keyword>
<reference evidence="8" key="1">
    <citation type="journal article" date="2020" name="Stud. Mycol.">
        <title>101 Dothideomycetes genomes: a test case for predicting lifestyles and emergence of pathogens.</title>
        <authorList>
            <person name="Haridas S."/>
            <person name="Albert R."/>
            <person name="Binder M."/>
            <person name="Bloem J."/>
            <person name="Labutti K."/>
            <person name="Salamov A."/>
            <person name="Andreopoulos B."/>
            <person name="Baker S."/>
            <person name="Barry K."/>
            <person name="Bills G."/>
            <person name="Bluhm B."/>
            <person name="Cannon C."/>
            <person name="Castanera R."/>
            <person name="Culley D."/>
            <person name="Daum C."/>
            <person name="Ezra D."/>
            <person name="Gonzalez J."/>
            <person name="Henrissat B."/>
            <person name="Kuo A."/>
            <person name="Liang C."/>
            <person name="Lipzen A."/>
            <person name="Lutzoni F."/>
            <person name="Magnuson J."/>
            <person name="Mondo S."/>
            <person name="Nolan M."/>
            <person name="Ohm R."/>
            <person name="Pangilinan J."/>
            <person name="Park H.-J."/>
            <person name="Ramirez L."/>
            <person name="Alfaro M."/>
            <person name="Sun H."/>
            <person name="Tritt A."/>
            <person name="Yoshinaga Y."/>
            <person name="Zwiers L.-H."/>
            <person name="Turgeon B."/>
            <person name="Goodwin S."/>
            <person name="Spatafora J."/>
            <person name="Crous P."/>
            <person name="Grigoriev I."/>
        </authorList>
    </citation>
    <scope>NUCLEOTIDE SEQUENCE</scope>
    <source>
        <strain evidence="8">CBS 269.34</strain>
    </source>
</reference>
<dbReference type="PANTHER" id="PTHR22604">
    <property type="entry name" value="OXIDOREDUCTASES"/>
    <property type="match status" value="1"/>
</dbReference>
<dbReference type="EC" id="1.1.1.179" evidence="3"/>